<reference evidence="1" key="1">
    <citation type="submission" date="2021-06" db="EMBL/GenBank/DDBJ databases">
        <authorList>
            <person name="Tian F."/>
            <person name="Li J."/>
            <person name="Li F."/>
            <person name="Tong Y."/>
        </authorList>
    </citation>
    <scope>NUCLEOTIDE SEQUENCE</scope>
</reference>
<proteinExistence type="predicted"/>
<organism evidence="1 2">
    <name type="scientific">Stenotrophomonas phage BUCT626</name>
    <dbReference type="NCBI Taxonomy" id="2860376"/>
    <lineage>
        <taxon>Viruses</taxon>
        <taxon>Duplodnaviria</taxon>
        <taxon>Heunggongvirae</taxon>
        <taxon>Uroviricota</taxon>
        <taxon>Caudoviricetes</taxon>
        <taxon>Beaumontvirinae</taxon>
        <taxon>Bixiavirus</taxon>
        <taxon>Bixiavirus BUCT626</taxon>
    </lineage>
</organism>
<evidence type="ECO:0000313" key="2">
    <source>
        <dbReference type="Proteomes" id="UP000826964"/>
    </source>
</evidence>
<protein>
    <submittedName>
        <fullName evidence="1">Uncharacterized protein</fullName>
    </submittedName>
</protein>
<sequence>MRPAAELFNQLIEWQTKADDRLAYFFGGHSLDTDISSLAQAMLRGLCATYGFIDLLGAECAVDDDRQTKTVPQWLQDVDCQLTQIRQFRGIRDVGFVPIRYRQFLDAEVGCNLLGHKKTPADECTHGKRTFSRGQA</sequence>
<evidence type="ECO:0000313" key="1">
    <source>
        <dbReference type="EMBL" id="QYC96716.1"/>
    </source>
</evidence>
<name>A0AC61NA29_9CAUD</name>
<keyword evidence="2" id="KW-1185">Reference proteome</keyword>
<dbReference type="EMBL" id="MZ398241">
    <property type="protein sequence ID" value="QYC96716.1"/>
    <property type="molecule type" value="Genomic_DNA"/>
</dbReference>
<dbReference type="Proteomes" id="UP000826964">
    <property type="component" value="Segment"/>
</dbReference>
<accession>A0AC61NA29</accession>